<reference evidence="12 13" key="1">
    <citation type="submission" date="2018-06" db="EMBL/GenBank/DDBJ databases">
        <title>Genomic Encyclopedia of Type Strains, Phase IV (KMG-IV): sequencing the most valuable type-strain genomes for metagenomic binning, comparative biology and taxonomic classification.</title>
        <authorList>
            <person name="Goeker M."/>
        </authorList>
    </citation>
    <scope>NUCLEOTIDE SEQUENCE [LARGE SCALE GENOMIC DNA]</scope>
    <source>
        <strain evidence="12 13">DSM 5</strain>
    </source>
</reference>
<dbReference type="InterPro" id="IPR027417">
    <property type="entry name" value="P-loop_NTPase"/>
</dbReference>
<keyword evidence="10" id="KW-0175">Coiled coil</keyword>
<evidence type="ECO:0000256" key="10">
    <source>
        <dbReference type="SAM" id="Coils"/>
    </source>
</evidence>
<feature type="coiled-coil region" evidence="10">
    <location>
        <begin position="156"/>
        <end position="227"/>
    </location>
</feature>
<dbReference type="GO" id="GO:0006281">
    <property type="term" value="P:DNA repair"/>
    <property type="evidence" value="ECO:0007669"/>
    <property type="project" value="UniProtKB-KW"/>
</dbReference>
<dbReference type="SUPFAM" id="SSF52540">
    <property type="entry name" value="P-loop containing nucleoside triphosphate hydrolases"/>
    <property type="match status" value="2"/>
</dbReference>
<evidence type="ECO:0000313" key="12">
    <source>
        <dbReference type="EMBL" id="PZX07275.1"/>
    </source>
</evidence>
<dbReference type="PANTHER" id="PTHR11059:SF0">
    <property type="entry name" value="DNA REPAIR PROTEIN RECN"/>
    <property type="match status" value="1"/>
</dbReference>
<dbReference type="FunFam" id="3.40.50.300:FF:000356">
    <property type="entry name" value="DNA repair protein RecN"/>
    <property type="match status" value="1"/>
</dbReference>
<feature type="domain" description="RecF/RecN/SMC N-terminal" evidence="11">
    <location>
        <begin position="1"/>
        <end position="513"/>
    </location>
</feature>
<dbReference type="GO" id="GO:0043590">
    <property type="term" value="C:bacterial nucleoid"/>
    <property type="evidence" value="ECO:0007669"/>
    <property type="project" value="TreeGrafter"/>
</dbReference>
<keyword evidence="13" id="KW-1185">Reference proteome</keyword>
<protein>
    <recommendedName>
        <fullName evidence="3 9">DNA repair protein RecN</fullName>
    </recommendedName>
    <alternativeName>
        <fullName evidence="8 9">Recombination protein N</fullName>
    </alternativeName>
</protein>
<proteinExistence type="inferred from homology"/>
<dbReference type="GO" id="GO:0009432">
    <property type="term" value="P:SOS response"/>
    <property type="evidence" value="ECO:0007669"/>
    <property type="project" value="TreeGrafter"/>
</dbReference>
<evidence type="ECO:0000256" key="2">
    <source>
        <dbReference type="ARBA" id="ARBA00009441"/>
    </source>
</evidence>
<name>A0A2W7MJV9_9BACI</name>
<dbReference type="AlphaFoldDB" id="A0A2W7MJV9"/>
<dbReference type="PIRSF" id="PIRSF003128">
    <property type="entry name" value="RecN"/>
    <property type="match status" value="1"/>
</dbReference>
<evidence type="ECO:0000256" key="1">
    <source>
        <dbReference type="ARBA" id="ARBA00003618"/>
    </source>
</evidence>
<gene>
    <name evidence="12" type="ORF">C7437_101387</name>
</gene>
<dbReference type="GO" id="GO:0005524">
    <property type="term" value="F:ATP binding"/>
    <property type="evidence" value="ECO:0007669"/>
    <property type="project" value="UniProtKB-KW"/>
</dbReference>
<keyword evidence="4" id="KW-0547">Nucleotide-binding</keyword>
<accession>A0A2W7MJV9</accession>
<evidence type="ECO:0000256" key="3">
    <source>
        <dbReference type="ARBA" id="ARBA00021315"/>
    </source>
</evidence>
<keyword evidence="5 9" id="KW-0227">DNA damage</keyword>
<feature type="coiled-coil region" evidence="10">
    <location>
        <begin position="338"/>
        <end position="376"/>
    </location>
</feature>
<dbReference type="Pfam" id="PF02463">
    <property type="entry name" value="SMC_N"/>
    <property type="match status" value="1"/>
</dbReference>
<dbReference type="OrthoDB" id="9806954at2"/>
<dbReference type="InterPro" id="IPR003395">
    <property type="entry name" value="RecF/RecN/SMC_N"/>
</dbReference>
<dbReference type="GO" id="GO:0006310">
    <property type="term" value="P:DNA recombination"/>
    <property type="evidence" value="ECO:0007669"/>
    <property type="project" value="InterPro"/>
</dbReference>
<evidence type="ECO:0000256" key="8">
    <source>
        <dbReference type="ARBA" id="ARBA00033408"/>
    </source>
</evidence>
<evidence type="ECO:0000313" key="13">
    <source>
        <dbReference type="Proteomes" id="UP000248646"/>
    </source>
</evidence>
<evidence type="ECO:0000256" key="4">
    <source>
        <dbReference type="ARBA" id="ARBA00022741"/>
    </source>
</evidence>
<dbReference type="RefSeq" id="WP_111437952.1">
    <property type="nucleotide sequence ID" value="NZ_QKZI01000001.1"/>
</dbReference>
<dbReference type="EMBL" id="QKZI01000001">
    <property type="protein sequence ID" value="PZX07275.1"/>
    <property type="molecule type" value="Genomic_DNA"/>
</dbReference>
<keyword evidence="6" id="KW-0067">ATP-binding</keyword>
<evidence type="ECO:0000259" key="11">
    <source>
        <dbReference type="Pfam" id="PF02463"/>
    </source>
</evidence>
<sequence length="567" mass="63663">MLKELTIKNFAIIDELTVSFEEGLTVLTGETGAGKSIIIDAVHLLCGGRGSHEFIRHGAKKAELEGLFSIPNPTHGVFKKMADVGIEIDEESIILRRDINEAGKSVCRVNGKLVTIGILREIGSSLIDIHGQHESQELMDEKAHIHLLDQFAGDRLVEVKESYRELFAKYKKLNKELAILTENEQQIAHKIDLYTFQVEEILDANLVVGEEEQLQEEKSKLQNYHKMFDKMSSGYEAILGESKGLDYIGAAMADMQDVAEVDKRMLELSETVSSAFYILQDAAHQLKNELDEMEFDSNQLQYVEDRLAIIQTLKRKYGQSIEDILAYKEKIATSLEQLVNRDEQIQKTAEKIKQIEKDLELEAKDLTDKRKIAAKELSVAIMGQLQELYMEKAIFSVMFHEHTKVTYNDNGTDDVSFYISTNVGEPPKALTKIASGGELSRMMLALKSIFSKHQGITSIIFDEVDTGVSGRVAQAIAEKIAAIATNSQVLCISHLSQVAAMADQHLMIKKIVNGNRTYTILEDIVDDKRAEELSRMMSGAEVTSTTLEHSKELLKLAKERKKILRKV</sequence>
<dbReference type="InterPro" id="IPR004604">
    <property type="entry name" value="DNA_recomb/repair_RecN"/>
</dbReference>
<dbReference type="Proteomes" id="UP000248646">
    <property type="component" value="Unassembled WGS sequence"/>
</dbReference>
<evidence type="ECO:0000256" key="9">
    <source>
        <dbReference type="PIRNR" id="PIRNR003128"/>
    </source>
</evidence>
<dbReference type="CDD" id="cd03241">
    <property type="entry name" value="ABC_RecN"/>
    <property type="match status" value="2"/>
</dbReference>
<dbReference type="Gene3D" id="3.40.50.300">
    <property type="entry name" value="P-loop containing nucleotide triphosphate hydrolases"/>
    <property type="match status" value="2"/>
</dbReference>
<comment type="similarity">
    <text evidence="2 9">Belongs to the RecN family.</text>
</comment>
<keyword evidence="7 9" id="KW-0234">DNA repair</keyword>
<evidence type="ECO:0000256" key="5">
    <source>
        <dbReference type="ARBA" id="ARBA00022763"/>
    </source>
</evidence>
<dbReference type="PANTHER" id="PTHR11059">
    <property type="entry name" value="DNA REPAIR PROTEIN RECN"/>
    <property type="match status" value="1"/>
</dbReference>
<dbReference type="FunFam" id="3.40.50.300:FF:000319">
    <property type="entry name" value="DNA repair protein RecN"/>
    <property type="match status" value="1"/>
</dbReference>
<comment type="caution">
    <text evidence="12">The sequence shown here is derived from an EMBL/GenBank/DDBJ whole genome shotgun (WGS) entry which is preliminary data.</text>
</comment>
<evidence type="ECO:0000256" key="6">
    <source>
        <dbReference type="ARBA" id="ARBA00022840"/>
    </source>
</evidence>
<organism evidence="12 13">
    <name type="scientific">Psychrobacillus insolitus</name>
    <dbReference type="NCBI Taxonomy" id="1461"/>
    <lineage>
        <taxon>Bacteria</taxon>
        <taxon>Bacillati</taxon>
        <taxon>Bacillota</taxon>
        <taxon>Bacilli</taxon>
        <taxon>Bacillales</taxon>
        <taxon>Bacillaceae</taxon>
        <taxon>Psychrobacillus</taxon>
    </lineage>
</organism>
<comment type="function">
    <text evidence="1 9">May be involved in recombinational repair of damaged DNA.</text>
</comment>
<evidence type="ECO:0000256" key="7">
    <source>
        <dbReference type="ARBA" id="ARBA00023204"/>
    </source>
</evidence>
<dbReference type="NCBIfam" id="TIGR00634">
    <property type="entry name" value="recN"/>
    <property type="match status" value="1"/>
</dbReference>